<sequence length="261" mass="29271">MHPVLRCLAILSLVACVGCGGLIESNGPLQLHLAANEDGSLKQVTLNGQKIGNDDNSFRQFESAVAEFARNKERAEANEWTVDIDADEQLRFEFVHRAINLCAGRHDEKTGESVSRIQKVRLVIPESDSQPNAPREFLIPVQPQMDTKTKIKFFLDITLRLTADVDGSLKELQLGSLKLGNDNQTFDRLNHEILRFIVKPGNPIAKDFELTIDADMALRYQHVIQAITACSGRHHPKGWIPYLEKFKFTGIGNTNDEPDEK</sequence>
<name>A0A3D3R0V2_9PLAN</name>
<gene>
    <name evidence="1" type="ORF">DIT97_00375</name>
</gene>
<protein>
    <submittedName>
        <fullName evidence="1">Uncharacterized protein</fullName>
    </submittedName>
</protein>
<organism evidence="1 2">
    <name type="scientific">Gimesia maris</name>
    <dbReference type="NCBI Taxonomy" id="122"/>
    <lineage>
        <taxon>Bacteria</taxon>
        <taxon>Pseudomonadati</taxon>
        <taxon>Planctomycetota</taxon>
        <taxon>Planctomycetia</taxon>
        <taxon>Planctomycetales</taxon>
        <taxon>Planctomycetaceae</taxon>
        <taxon>Gimesia</taxon>
    </lineage>
</organism>
<dbReference type="EMBL" id="DQAY01000007">
    <property type="protein sequence ID" value="HCO21587.1"/>
    <property type="molecule type" value="Genomic_DNA"/>
</dbReference>
<accession>A0A3D3R0V2</accession>
<dbReference type="AlphaFoldDB" id="A0A3D3R0V2"/>
<comment type="caution">
    <text evidence="1">The sequence shown here is derived from an EMBL/GenBank/DDBJ whole genome shotgun (WGS) entry which is preliminary data.</text>
</comment>
<dbReference type="Proteomes" id="UP000263642">
    <property type="component" value="Unassembled WGS sequence"/>
</dbReference>
<evidence type="ECO:0000313" key="1">
    <source>
        <dbReference type="EMBL" id="HCO21587.1"/>
    </source>
</evidence>
<evidence type="ECO:0000313" key="2">
    <source>
        <dbReference type="Proteomes" id="UP000263642"/>
    </source>
</evidence>
<reference evidence="1 2" key="1">
    <citation type="journal article" date="2018" name="Nat. Biotechnol.">
        <title>A standardized bacterial taxonomy based on genome phylogeny substantially revises the tree of life.</title>
        <authorList>
            <person name="Parks D.H."/>
            <person name="Chuvochina M."/>
            <person name="Waite D.W."/>
            <person name="Rinke C."/>
            <person name="Skarshewski A."/>
            <person name="Chaumeil P.A."/>
            <person name="Hugenholtz P."/>
        </authorList>
    </citation>
    <scope>NUCLEOTIDE SEQUENCE [LARGE SCALE GENOMIC DNA]</scope>
    <source>
        <strain evidence="1">UBA9375</strain>
    </source>
</reference>
<proteinExistence type="predicted"/>